<dbReference type="PANTHER" id="PTHR30520">
    <property type="entry name" value="FORMATE TRANSPORTER-RELATED"/>
    <property type="match status" value="1"/>
</dbReference>
<dbReference type="Proteomes" id="UP000192940">
    <property type="component" value="Chromosome I"/>
</dbReference>
<accession>A0A1X7HLD0</accession>
<keyword evidence="2 6" id="KW-0812">Transmembrane</keyword>
<evidence type="ECO:0000256" key="3">
    <source>
        <dbReference type="ARBA" id="ARBA00022989"/>
    </source>
</evidence>
<feature type="transmembrane region" description="Helical" evidence="6">
    <location>
        <begin position="62"/>
        <end position="84"/>
    </location>
</feature>
<name>A0A1X7HLD0_9BACL</name>
<organism evidence="7 8">
    <name type="scientific">Paenibacillus uliginis N3/975</name>
    <dbReference type="NCBI Taxonomy" id="1313296"/>
    <lineage>
        <taxon>Bacteria</taxon>
        <taxon>Bacillati</taxon>
        <taxon>Bacillota</taxon>
        <taxon>Bacilli</taxon>
        <taxon>Bacillales</taxon>
        <taxon>Paenibacillaceae</taxon>
        <taxon>Paenibacillus</taxon>
    </lineage>
</organism>
<evidence type="ECO:0000313" key="7">
    <source>
        <dbReference type="EMBL" id="SMF87724.1"/>
    </source>
</evidence>
<protein>
    <submittedName>
        <fullName evidence="7">Nitrite transporter NirC</fullName>
    </submittedName>
</protein>
<keyword evidence="8" id="KW-1185">Reference proteome</keyword>
<proteinExistence type="inferred from homology"/>
<evidence type="ECO:0000256" key="4">
    <source>
        <dbReference type="ARBA" id="ARBA00023136"/>
    </source>
</evidence>
<sequence>MFTQGVESIIEAAVKKKEHMNANMIRYFVSAFLAGAYVGIGIVLIFKLGAPFAAAGSPFQTLVMGASFGIALTLVVFAGAELFTGNNMFFTMSTLAGRTSVGDTLKNWVIVFLGNLGGAVLLSLLVWGTGLFKAIPSDHVIFTAAANKMNAPFMELFFRGILCNWLVCLALWMGTRAKEETAKLILIWWCLFAFIATGYEHSVANMTLLSLATMLPGHPETVSIAGWVNNMVPVTLGNIIGGGLFVGMSYWFISPIKGKKTQKYVNDKELSHK</sequence>
<evidence type="ECO:0000256" key="6">
    <source>
        <dbReference type="SAM" id="Phobius"/>
    </source>
</evidence>
<evidence type="ECO:0000256" key="5">
    <source>
        <dbReference type="ARBA" id="ARBA00049660"/>
    </source>
</evidence>
<feature type="transmembrane region" description="Helical" evidence="6">
    <location>
        <begin position="186"/>
        <end position="211"/>
    </location>
</feature>
<dbReference type="RefSeq" id="WP_208914675.1">
    <property type="nucleotide sequence ID" value="NZ_LT840184.1"/>
</dbReference>
<evidence type="ECO:0000256" key="1">
    <source>
        <dbReference type="ARBA" id="ARBA00004141"/>
    </source>
</evidence>
<reference evidence="7 8" key="1">
    <citation type="submission" date="2017-04" db="EMBL/GenBank/DDBJ databases">
        <authorList>
            <person name="Afonso C.L."/>
            <person name="Miller P.J."/>
            <person name="Scott M.A."/>
            <person name="Spackman E."/>
            <person name="Goraichik I."/>
            <person name="Dimitrov K.M."/>
            <person name="Suarez D.L."/>
            <person name="Swayne D.E."/>
        </authorList>
    </citation>
    <scope>NUCLEOTIDE SEQUENCE [LARGE SCALE GENOMIC DNA]</scope>
    <source>
        <strain evidence="7 8">N3/975</strain>
    </source>
</reference>
<feature type="transmembrane region" description="Helical" evidence="6">
    <location>
        <begin position="156"/>
        <end position="174"/>
    </location>
</feature>
<dbReference type="AlphaFoldDB" id="A0A1X7HLD0"/>
<dbReference type="NCBIfam" id="TIGR00790">
    <property type="entry name" value="fnt"/>
    <property type="match status" value="1"/>
</dbReference>
<dbReference type="InterPro" id="IPR000292">
    <property type="entry name" value="For/NO2_transpt"/>
</dbReference>
<dbReference type="InterPro" id="IPR024002">
    <property type="entry name" value="For/NO2_transpt_CS"/>
</dbReference>
<dbReference type="PANTHER" id="PTHR30520:SF8">
    <property type="entry name" value="NITRITE TRANSPORTER NIRC"/>
    <property type="match status" value="1"/>
</dbReference>
<dbReference type="STRING" id="1313296.SAMN05661091_3869"/>
<dbReference type="GO" id="GO:0015499">
    <property type="term" value="F:formate transmembrane transporter activity"/>
    <property type="evidence" value="ECO:0007669"/>
    <property type="project" value="TreeGrafter"/>
</dbReference>
<comment type="subcellular location">
    <subcellularLocation>
        <location evidence="1">Membrane</location>
        <topology evidence="1">Multi-pass membrane protein</topology>
    </subcellularLocation>
</comment>
<evidence type="ECO:0000256" key="2">
    <source>
        <dbReference type="ARBA" id="ARBA00022692"/>
    </source>
</evidence>
<dbReference type="EMBL" id="LT840184">
    <property type="protein sequence ID" value="SMF87724.1"/>
    <property type="molecule type" value="Genomic_DNA"/>
</dbReference>
<feature type="transmembrane region" description="Helical" evidence="6">
    <location>
        <begin position="25"/>
        <end position="50"/>
    </location>
</feature>
<keyword evidence="3 6" id="KW-1133">Transmembrane helix</keyword>
<dbReference type="PROSITE" id="PS01006">
    <property type="entry name" value="FORMATE_NITRITE_TP_2"/>
    <property type="match status" value="1"/>
</dbReference>
<feature type="transmembrane region" description="Helical" evidence="6">
    <location>
        <begin position="105"/>
        <end position="127"/>
    </location>
</feature>
<dbReference type="Pfam" id="PF01226">
    <property type="entry name" value="Form_Nir_trans"/>
    <property type="match status" value="1"/>
</dbReference>
<dbReference type="GO" id="GO:0005886">
    <property type="term" value="C:plasma membrane"/>
    <property type="evidence" value="ECO:0007669"/>
    <property type="project" value="TreeGrafter"/>
</dbReference>
<dbReference type="Gene3D" id="1.20.1080.10">
    <property type="entry name" value="Glycerol uptake facilitator protein"/>
    <property type="match status" value="1"/>
</dbReference>
<comment type="similarity">
    <text evidence="5">Belongs to the FNT transporter (TC 1.A.16) family.</text>
</comment>
<keyword evidence="4 6" id="KW-0472">Membrane</keyword>
<feature type="transmembrane region" description="Helical" evidence="6">
    <location>
        <begin position="231"/>
        <end position="253"/>
    </location>
</feature>
<evidence type="ECO:0000313" key="8">
    <source>
        <dbReference type="Proteomes" id="UP000192940"/>
    </source>
</evidence>
<dbReference type="InterPro" id="IPR023271">
    <property type="entry name" value="Aquaporin-like"/>
</dbReference>
<gene>
    <name evidence="7" type="ORF">SAMN05661091_3869</name>
</gene>